<dbReference type="InterPro" id="IPR011989">
    <property type="entry name" value="ARM-like"/>
</dbReference>
<feature type="coiled-coil region" evidence="1">
    <location>
        <begin position="1046"/>
        <end position="1102"/>
    </location>
</feature>
<dbReference type="InterPro" id="IPR042201">
    <property type="entry name" value="FH2_Formin_sf"/>
</dbReference>
<dbReference type="InterPro" id="IPR014768">
    <property type="entry name" value="GBD/FH3_dom"/>
</dbReference>
<feature type="coiled-coil region" evidence="1">
    <location>
        <begin position="773"/>
        <end position="890"/>
    </location>
</feature>
<dbReference type="InterPro" id="IPR015425">
    <property type="entry name" value="FH2_Formin"/>
</dbReference>
<accession>A0ABQ8Z4S6</accession>
<dbReference type="Pfam" id="PF06371">
    <property type="entry name" value="Drf_GBD"/>
    <property type="match status" value="1"/>
</dbReference>
<dbReference type="Pfam" id="PF06367">
    <property type="entry name" value="Drf_FH3"/>
    <property type="match status" value="1"/>
</dbReference>
<dbReference type="SUPFAM" id="SSF48371">
    <property type="entry name" value="ARM repeat"/>
    <property type="match status" value="1"/>
</dbReference>
<evidence type="ECO:0000259" key="3">
    <source>
        <dbReference type="PROSITE" id="PS51232"/>
    </source>
</evidence>
<organism evidence="5 6">
    <name type="scientific">Anaeramoeba flamelloides</name>
    <dbReference type="NCBI Taxonomy" id="1746091"/>
    <lineage>
        <taxon>Eukaryota</taxon>
        <taxon>Metamonada</taxon>
        <taxon>Anaeramoebidae</taxon>
        <taxon>Anaeramoeba</taxon>
    </lineage>
</organism>
<dbReference type="Gene3D" id="1.20.58.2220">
    <property type="entry name" value="Formin, FH2 domain"/>
    <property type="match status" value="1"/>
</dbReference>
<name>A0ABQ8Z4S6_9EUKA</name>
<dbReference type="SMART" id="SM01140">
    <property type="entry name" value="Drf_GBD"/>
    <property type="match status" value="1"/>
</dbReference>
<keyword evidence="1" id="KW-0175">Coiled coil</keyword>
<dbReference type="SMART" id="SM01139">
    <property type="entry name" value="Drf_FH3"/>
    <property type="match status" value="1"/>
</dbReference>
<dbReference type="PROSITE" id="PS51444">
    <property type="entry name" value="FH2"/>
    <property type="match status" value="1"/>
</dbReference>
<feature type="region of interest" description="Disordered" evidence="2">
    <location>
        <begin position="644"/>
        <end position="664"/>
    </location>
</feature>
<sequence>MSGFKKFFKNKGKGDKVHSKTTDESFLANIPPEKELGKMFELFLPELNLQEQKKNTMLQMTSENKWTFLCQHKSKEEIEKLREEANKQSPEFFVQRLEKQPNFETVSALSNSLNNNPYNWLADCLKFGVLSVLTQTFLKQSNKPTQSKTTNDYNIEFEYLKCFRSIVNTKVGLTKFFANSQNIECVVYCLENPKWQALSMSCELLSVFTIFPLNGQKYVLESFDKLEKKNNLKSRFSLLIKHLQQSINEPSSLEFKISCIMFINNLVNTPKDIRVRVELRKEFAVLGIRRIFNKFESEKYPALKTQITKFLEEWEIDENDIGEKIQDIPQRNEEDPYDVFKYLSANMVKSDYKKEFLSVLNKFCDASYDSNLNIWGTLDVVSSRIINEITSSQNNLNNTNDLKNNKINENIKELEKYILKQKEEINEFDVSIGNIIVASNEKMQEFIQKIESNKKKIYELKEMKDHQAISQPEENENKIEIMKINKDEEKINLLNKQIDLLSTEQEVIINSQQNENNKIKENKNTQQYKNELQSKIKDYNEQIETNKKTIENLQNDAKTYQGTIMKINEGYKILTEDFEDMEDEMFELIETGQYIEPNIEEINKTEEENINNLKSEITNLLNDIKNLDEELESVKNQLHEKLNQNNLNNEQNNLKGNKYQNNNNNNMEIKKEEEENNNDDDDDDENTKEKKIKIKTLLNEIESINQVILNTKKKFNNKIEELNSEIMLKQIGNQYLIEKWQKEKERQLFNNENHIKDIKQKFEKDRIIYLSRLVKLTNKLANEKIDLINYEKSLKLLKENYEKEINELKSNNSTNILNEKEIKLNTLECEKEYYLKIINELNDQMNSHKMISEKKTENLRKELNKLENDCQNNKRQIMEMQKQALELNEDSNAYDSAIDQIRQVFELEILDLQTELELTNIRINENKPLPNNIEGEGLDGNETEFLMVETNILLNKLEKENTSYEKIILQLQDKIDTCGKKKQMLLNENKNLLSSIEKLKSNENKINSSLYKKISNLKNQISNLIFVSILNNKDKQNIDNYFTQLMPNLEKEIEDLTFELSKIKTKNKIHSQFYNEEFAKNFKKIQENLNLFKDQANELINKIGNERIELIDKLFLFQQDFDQNLNDNNFDPQLLQQNYETRIQLLTFELEGYLELYNSNEREINEIKKNFEEQLLKVTKIYCNPNDLYLSGILHQQKEFEKIIQNLERENKKLKIKVRQERPELTEEQQLTAELFDNNFNNKILTKFIKNSKQGKLNTAPKKKMKSLHWDKLNQTRIEETIWSQISDESIELNIDELEDRFKLMNFNIMHHQEEGSDDDELDEIVKVQENEEDIKIEIEKEVNQDNENENKKGNQKEDNDDDDDDDDDNDDDEKENKNVIITILNPERTKNIALMLSKIKYSPNQIKNSILQLDDKILTVNNLRDLLKNAPTLYELNSLEEFKGITPTKIGKAELFYLEIMDIPRYANRIRSWICFRTFDEMKEIITKMTENVVSACKELQESQLFGEILKNILSMGNYLNSGTFKGGASGFKLNSLPKLSKMKSNNSEECPSLLHFLANSLKEKNSQICNLIKEIPHVREASTSSNQLIKNEMDQLSKGLKTIHLEIQNSATTDIEGKNFKEKMADFLIRANQEFKVLTEKINNMETIFNQTLIYFGEDQDASLSNFFIPISEFVIKFDRLVNERTSVQTLNQFIQLQQNKGVMDALIQSIKSGTTFKD</sequence>
<feature type="compositionally biased region" description="Acidic residues" evidence="2">
    <location>
        <begin position="1359"/>
        <end position="1374"/>
    </location>
</feature>
<dbReference type="PROSITE" id="PS51232">
    <property type="entry name" value="GBD_FH3"/>
    <property type="match status" value="1"/>
</dbReference>
<evidence type="ECO:0000256" key="1">
    <source>
        <dbReference type="SAM" id="Coils"/>
    </source>
</evidence>
<reference evidence="5" key="1">
    <citation type="submission" date="2022-08" db="EMBL/GenBank/DDBJ databases">
        <title>Novel sulfate-reducing endosymbionts in the free-living metamonad Anaeramoeba.</title>
        <authorList>
            <person name="Jerlstrom-Hultqvist J."/>
            <person name="Cepicka I."/>
            <person name="Gallot-Lavallee L."/>
            <person name="Salas-Leiva D."/>
            <person name="Curtis B.A."/>
            <person name="Zahonova K."/>
            <person name="Pipaliya S."/>
            <person name="Dacks J."/>
            <person name="Roger A.J."/>
        </authorList>
    </citation>
    <scope>NUCLEOTIDE SEQUENCE</scope>
    <source>
        <strain evidence="5">Schooner1</strain>
    </source>
</reference>
<comment type="caution">
    <text evidence="5">The sequence shown here is derived from an EMBL/GenBank/DDBJ whole genome shotgun (WGS) entry which is preliminary data.</text>
</comment>
<dbReference type="InterPro" id="IPR010473">
    <property type="entry name" value="GTPase-bd"/>
</dbReference>
<feature type="coiled-coil region" evidence="1">
    <location>
        <begin position="1150"/>
        <end position="1224"/>
    </location>
</feature>
<dbReference type="InterPro" id="IPR051425">
    <property type="entry name" value="Formin_Homology"/>
</dbReference>
<dbReference type="Gene3D" id="1.25.10.10">
    <property type="entry name" value="Leucine-rich Repeat Variant"/>
    <property type="match status" value="1"/>
</dbReference>
<proteinExistence type="predicted"/>
<evidence type="ECO:0000256" key="2">
    <source>
        <dbReference type="SAM" id="MobiDB-lite"/>
    </source>
</evidence>
<evidence type="ECO:0000313" key="6">
    <source>
        <dbReference type="Proteomes" id="UP001150062"/>
    </source>
</evidence>
<dbReference type="Pfam" id="PF02181">
    <property type="entry name" value="FH2"/>
    <property type="match status" value="1"/>
</dbReference>
<evidence type="ECO:0000259" key="4">
    <source>
        <dbReference type="PROSITE" id="PS51444"/>
    </source>
</evidence>
<feature type="domain" description="FH2" evidence="4">
    <location>
        <begin position="1255"/>
        <end position="1707"/>
    </location>
</feature>
<dbReference type="SMART" id="SM00498">
    <property type="entry name" value="FH2"/>
    <property type="match status" value="1"/>
</dbReference>
<keyword evidence="6" id="KW-1185">Reference proteome</keyword>
<feature type="coiled-coil region" evidence="1">
    <location>
        <begin position="484"/>
        <end position="563"/>
    </location>
</feature>
<dbReference type="SUPFAM" id="SSF101447">
    <property type="entry name" value="Formin homology 2 domain (FH2 domain)"/>
    <property type="match status" value="1"/>
</dbReference>
<feature type="domain" description="GBD/FH3" evidence="3">
    <location>
        <begin position="28"/>
        <end position="397"/>
    </location>
</feature>
<protein>
    <submittedName>
        <fullName evidence="5">Protein diaphanous</fullName>
    </submittedName>
</protein>
<dbReference type="InterPro" id="IPR016024">
    <property type="entry name" value="ARM-type_fold"/>
</dbReference>
<dbReference type="InterPro" id="IPR010472">
    <property type="entry name" value="FH3_dom"/>
</dbReference>
<feature type="region of interest" description="Disordered" evidence="2">
    <location>
        <begin position="1336"/>
        <end position="1380"/>
    </location>
</feature>
<feature type="compositionally biased region" description="Basic and acidic residues" evidence="2">
    <location>
        <begin position="1336"/>
        <end position="1358"/>
    </location>
</feature>
<dbReference type="EMBL" id="JAOAOG010000054">
    <property type="protein sequence ID" value="KAJ6251790.1"/>
    <property type="molecule type" value="Genomic_DNA"/>
</dbReference>
<dbReference type="PANTHER" id="PTHR45725">
    <property type="entry name" value="FORMIN HOMOLOGY 2 FAMILY MEMBER"/>
    <property type="match status" value="1"/>
</dbReference>
<gene>
    <name evidence="5" type="ORF">M0813_01560</name>
</gene>
<dbReference type="PANTHER" id="PTHR45725:SF1">
    <property type="entry name" value="DISHEVELLED ASSOCIATED ACTIVATOR OF MORPHOGENESIS, ISOFORM D"/>
    <property type="match status" value="1"/>
</dbReference>
<evidence type="ECO:0000313" key="5">
    <source>
        <dbReference type="EMBL" id="KAJ6251790.1"/>
    </source>
</evidence>
<feature type="coiled-coil region" evidence="1">
    <location>
        <begin position="954"/>
        <end position="1002"/>
    </location>
</feature>
<dbReference type="Proteomes" id="UP001150062">
    <property type="component" value="Unassembled WGS sequence"/>
</dbReference>